<organism evidence="1">
    <name type="scientific">marine metagenome</name>
    <dbReference type="NCBI Taxonomy" id="408172"/>
    <lineage>
        <taxon>unclassified sequences</taxon>
        <taxon>metagenomes</taxon>
        <taxon>ecological metagenomes</taxon>
    </lineage>
</organism>
<gene>
    <name evidence="1" type="ORF">METZ01_LOCUS224843</name>
</gene>
<feature type="non-terminal residue" evidence="1">
    <location>
        <position position="1"/>
    </location>
</feature>
<reference evidence="1" key="1">
    <citation type="submission" date="2018-05" db="EMBL/GenBank/DDBJ databases">
        <authorList>
            <person name="Lanie J.A."/>
            <person name="Ng W.-L."/>
            <person name="Kazmierczak K.M."/>
            <person name="Andrzejewski T.M."/>
            <person name="Davidsen T.M."/>
            <person name="Wayne K.J."/>
            <person name="Tettelin H."/>
            <person name="Glass J.I."/>
            <person name="Rusch D."/>
            <person name="Podicherti R."/>
            <person name="Tsui H.-C.T."/>
            <person name="Winkler M.E."/>
        </authorList>
    </citation>
    <scope>NUCLEOTIDE SEQUENCE</scope>
</reference>
<dbReference type="AlphaFoldDB" id="A0A382GAP9"/>
<accession>A0A382GAP9</accession>
<protein>
    <submittedName>
        <fullName evidence="1">Uncharacterized protein</fullName>
    </submittedName>
</protein>
<evidence type="ECO:0000313" key="1">
    <source>
        <dbReference type="EMBL" id="SVB71989.1"/>
    </source>
</evidence>
<dbReference type="EMBL" id="UINC01054370">
    <property type="protein sequence ID" value="SVB71989.1"/>
    <property type="molecule type" value="Genomic_DNA"/>
</dbReference>
<sequence>ETNVQDVTPIREQVIIINRKDVQVNMIIDTALSTGDFAQATVNETPALVVYGANTA</sequence>
<proteinExistence type="predicted"/>
<name>A0A382GAP9_9ZZZZ</name>